<accession>A0AA96G9J5</accession>
<keyword evidence="2" id="KW-1185">Reference proteome</keyword>
<name>A0AA96G9J5_9BACT</name>
<evidence type="ECO:0000313" key="2">
    <source>
        <dbReference type="Proteomes" id="UP001302719"/>
    </source>
</evidence>
<reference evidence="1 2" key="1">
    <citation type="submission" date="2023-01" db="EMBL/GenBank/DDBJ databases">
        <title>Cultivation and genomic characterization of new, ubiquitous marine nitrite-oxidizing bacteria from the Nitrospirales.</title>
        <authorList>
            <person name="Mueller A.J."/>
            <person name="Daebeler A."/>
            <person name="Herbold C.W."/>
            <person name="Kirkegaard R.H."/>
            <person name="Daims H."/>
        </authorList>
    </citation>
    <scope>NUCLEOTIDE SEQUENCE [LARGE SCALE GENOMIC DNA]</scope>
    <source>
        <strain evidence="1 2">VA</strain>
    </source>
</reference>
<dbReference type="KEGG" id="nall:PP769_15180"/>
<dbReference type="AlphaFoldDB" id="A0AA96G9J5"/>
<evidence type="ECO:0000313" key="1">
    <source>
        <dbReference type="EMBL" id="WNM57302.1"/>
    </source>
</evidence>
<evidence type="ECO:0008006" key="3">
    <source>
        <dbReference type="Google" id="ProtNLM"/>
    </source>
</evidence>
<protein>
    <recommendedName>
        <fullName evidence="3">Lipoprotein</fullName>
    </recommendedName>
</protein>
<dbReference type="RefSeq" id="WP_312641626.1">
    <property type="nucleotide sequence ID" value="NZ_CP116967.1"/>
</dbReference>
<proteinExistence type="predicted"/>
<organism evidence="1 2">
    <name type="scientific">Candidatus Nitrospira allomarina</name>
    <dbReference type="NCBI Taxonomy" id="3020900"/>
    <lineage>
        <taxon>Bacteria</taxon>
        <taxon>Pseudomonadati</taxon>
        <taxon>Nitrospirota</taxon>
        <taxon>Nitrospiria</taxon>
        <taxon>Nitrospirales</taxon>
        <taxon>Nitrospiraceae</taxon>
        <taxon>Nitrospira</taxon>
    </lineage>
</organism>
<dbReference type="EMBL" id="CP116967">
    <property type="protein sequence ID" value="WNM57302.1"/>
    <property type="molecule type" value="Genomic_DNA"/>
</dbReference>
<sequence>MKTQPNWFIMVCIVSLGVVGCQGSGQTVNFNPHAFPSTMKATTNPHEDLTIVVEPFQDKRAQKTRLGSRTHFWGGATHFNVWNGNLGEGMADLALEYLQQEGWQASRTTTSETPAGSAPADVTLTGDILVMEANAKTGFGFTDIEVKIRVAFEAKNAVDGSTVRMVLGANGTDSVVTFNPKDVEELTNHVAKDLFNQLFLDLTVKDRAFQLKSDRLL</sequence>
<gene>
    <name evidence="1" type="ORF">PP769_15180</name>
</gene>
<dbReference type="PROSITE" id="PS51257">
    <property type="entry name" value="PROKAR_LIPOPROTEIN"/>
    <property type="match status" value="1"/>
</dbReference>
<dbReference type="Proteomes" id="UP001302719">
    <property type="component" value="Chromosome"/>
</dbReference>